<protein>
    <recommendedName>
        <fullName evidence="6">Glutaredoxin</fullName>
    </recommendedName>
</protein>
<accession>A0A3P2A5N3</accession>
<dbReference type="GO" id="GO:0034599">
    <property type="term" value="P:cellular response to oxidative stress"/>
    <property type="evidence" value="ECO:0007669"/>
    <property type="project" value="TreeGrafter"/>
</dbReference>
<keyword evidence="4" id="KW-1015">Disulfide bond</keyword>
<dbReference type="AlphaFoldDB" id="A0A3P2A5N3"/>
<dbReference type="InterPro" id="IPR014025">
    <property type="entry name" value="Glutaredoxin_subgr"/>
</dbReference>
<dbReference type="PANTHER" id="PTHR45694:SF18">
    <property type="entry name" value="GLUTAREDOXIN-1-RELATED"/>
    <property type="match status" value="1"/>
</dbReference>
<dbReference type="InterPro" id="IPR036249">
    <property type="entry name" value="Thioredoxin-like_sf"/>
</dbReference>
<keyword evidence="5 6" id="KW-0676">Redox-active center</keyword>
<comment type="similarity">
    <text evidence="1 6">Belongs to the glutaredoxin family.</text>
</comment>
<keyword evidence="2 6" id="KW-0813">Transport</keyword>
<dbReference type="CDD" id="cd03418">
    <property type="entry name" value="GRX_GRXb_1_3_like"/>
    <property type="match status" value="1"/>
</dbReference>
<evidence type="ECO:0000256" key="4">
    <source>
        <dbReference type="ARBA" id="ARBA00023157"/>
    </source>
</evidence>
<dbReference type="EMBL" id="RQYC01000007">
    <property type="protein sequence ID" value="RRD90218.1"/>
    <property type="molecule type" value="Genomic_DNA"/>
</dbReference>
<evidence type="ECO:0000256" key="1">
    <source>
        <dbReference type="ARBA" id="ARBA00007787"/>
    </source>
</evidence>
<comment type="caution">
    <text evidence="7">The sequence shown here is derived from an EMBL/GenBank/DDBJ whole genome shotgun (WGS) entry which is preliminary data.</text>
</comment>
<dbReference type="GO" id="GO:0015038">
    <property type="term" value="F:glutathione disulfide oxidoreductase activity"/>
    <property type="evidence" value="ECO:0007669"/>
    <property type="project" value="UniProtKB-UniRule"/>
</dbReference>
<comment type="function">
    <text evidence="6">Has a glutathione-disulfide oxidoreductase activity in the presence of NADPH and glutathione reductase. Reduces low molecular weight disulfides and proteins.</text>
</comment>
<dbReference type="PRINTS" id="PR00160">
    <property type="entry name" value="GLUTAREDOXIN"/>
</dbReference>
<dbReference type="OrthoDB" id="9814618at2"/>
<dbReference type="InterPro" id="IPR011900">
    <property type="entry name" value="GRX_bact"/>
</dbReference>
<sequence length="89" mass="9628">MNTHPVILYTRPFCPYCTRAKALLAQVGADNVQEINIDGDNALFEEMQTRSNGGRTVPQIFIGDTHVGGFTDMAALHQQGGLLPLLGIS</sequence>
<reference evidence="7 8" key="1">
    <citation type="submission" date="2018-11" db="EMBL/GenBank/DDBJ databases">
        <title>Genomes From Bacteria Associated with the Canine Oral Cavity: a Test Case for Automated Genome-Based Taxonomic Assignment.</title>
        <authorList>
            <person name="Coil D.A."/>
            <person name="Jospin G."/>
            <person name="Darling A.E."/>
            <person name="Wallis C."/>
            <person name="Davis I.J."/>
            <person name="Harris S."/>
            <person name="Eisen J.A."/>
            <person name="Holcombe L.J."/>
            <person name="O'Flynn C."/>
        </authorList>
    </citation>
    <scope>NUCLEOTIDE SEQUENCE [LARGE SCALE GENOMIC DNA]</scope>
    <source>
        <strain evidence="7 8">COT-280</strain>
    </source>
</reference>
<evidence type="ECO:0000256" key="5">
    <source>
        <dbReference type="ARBA" id="ARBA00023284"/>
    </source>
</evidence>
<dbReference type="PROSITE" id="PS00195">
    <property type="entry name" value="GLUTAREDOXIN_1"/>
    <property type="match status" value="1"/>
</dbReference>
<gene>
    <name evidence="7" type="primary">grxC</name>
    <name evidence="7" type="ORF">EII21_06195</name>
</gene>
<evidence type="ECO:0000256" key="3">
    <source>
        <dbReference type="ARBA" id="ARBA00022982"/>
    </source>
</evidence>
<keyword evidence="8" id="KW-1185">Reference proteome</keyword>
<dbReference type="SUPFAM" id="SSF52833">
    <property type="entry name" value="Thioredoxin-like"/>
    <property type="match status" value="1"/>
</dbReference>
<evidence type="ECO:0000256" key="6">
    <source>
        <dbReference type="RuleBase" id="RU364065"/>
    </source>
</evidence>
<evidence type="ECO:0000256" key="2">
    <source>
        <dbReference type="ARBA" id="ARBA00022448"/>
    </source>
</evidence>
<dbReference type="RefSeq" id="WP_027022022.1">
    <property type="nucleotide sequence ID" value="NZ_CP059563.1"/>
</dbReference>
<dbReference type="InterPro" id="IPR011767">
    <property type="entry name" value="GLR_AS"/>
</dbReference>
<dbReference type="PROSITE" id="PS51354">
    <property type="entry name" value="GLUTAREDOXIN_2"/>
    <property type="match status" value="1"/>
</dbReference>
<organism evidence="7 8">
    <name type="scientific">Conchiformibius steedae</name>
    <dbReference type="NCBI Taxonomy" id="153493"/>
    <lineage>
        <taxon>Bacteria</taxon>
        <taxon>Pseudomonadati</taxon>
        <taxon>Pseudomonadota</taxon>
        <taxon>Betaproteobacteria</taxon>
        <taxon>Neisseriales</taxon>
        <taxon>Neisseriaceae</taxon>
        <taxon>Conchiformibius</taxon>
    </lineage>
</organism>
<proteinExistence type="inferred from homology"/>
<dbReference type="InterPro" id="IPR002109">
    <property type="entry name" value="Glutaredoxin"/>
</dbReference>
<dbReference type="Proteomes" id="UP000269923">
    <property type="component" value="Unassembled WGS sequence"/>
</dbReference>
<evidence type="ECO:0000313" key="7">
    <source>
        <dbReference type="EMBL" id="RRD90218.1"/>
    </source>
</evidence>
<keyword evidence="3 6" id="KW-0249">Electron transport</keyword>
<dbReference type="Gene3D" id="3.40.30.10">
    <property type="entry name" value="Glutaredoxin"/>
    <property type="match status" value="1"/>
</dbReference>
<dbReference type="STRING" id="1121352.GCA_000620925_01389"/>
<dbReference type="GO" id="GO:0045454">
    <property type="term" value="P:cell redox homeostasis"/>
    <property type="evidence" value="ECO:0007669"/>
    <property type="project" value="InterPro"/>
</dbReference>
<dbReference type="Pfam" id="PF00462">
    <property type="entry name" value="Glutaredoxin"/>
    <property type="match status" value="1"/>
</dbReference>
<dbReference type="PANTHER" id="PTHR45694">
    <property type="entry name" value="GLUTAREDOXIN 2"/>
    <property type="match status" value="1"/>
</dbReference>
<dbReference type="GO" id="GO:0005737">
    <property type="term" value="C:cytoplasm"/>
    <property type="evidence" value="ECO:0007669"/>
    <property type="project" value="TreeGrafter"/>
</dbReference>
<dbReference type="NCBIfam" id="TIGR02181">
    <property type="entry name" value="GRX_bact"/>
    <property type="match status" value="1"/>
</dbReference>
<evidence type="ECO:0000313" key="8">
    <source>
        <dbReference type="Proteomes" id="UP000269923"/>
    </source>
</evidence>
<keyword evidence="6" id="KW-0963">Cytoplasm</keyword>
<name>A0A3P2A5N3_9NEIS</name>